<evidence type="ECO:0000313" key="2">
    <source>
        <dbReference type="EMBL" id="SHG53827.1"/>
    </source>
</evidence>
<sequence length="382" mass="42159">MLNRCKLVHFLRWAWIASGALLPVVWRPARDTYLFLPINGAGLGHVSRALAVAKELRRQKPEARIVFLTTSIAVHLVYREGFVCHHVPPAALLEGLGTVRWNGYFYRCVADAVTLHRPGTLVFDGSAPYIGLQRVIRRFKAVRYVWVKRGLYKASVDHDRLDEQFRLFQNVIVPAEFGDSGRSGAARPRVSLVPPIVGMGFDDLLSPLDACTRLRLDPARPRVYLQLGAGNINGIADVQARVVRTLQQRGYQVVVGQSPISLRPTPCDEADREIVDYPNSRYFAAFDFAVLAAGYNSVCEAVALKLPAIFLPNHATQADDQTLRASMAARMGPFEVVPEFSEAALLEAIHKLQQRIESRESFSAPEANGAAHAAAVVIGGRS</sequence>
<protein>
    <submittedName>
        <fullName evidence="2">Glycosyltransferase family 28 C-terminal domain-containing protein</fullName>
    </submittedName>
</protein>
<dbReference type="Pfam" id="PF04101">
    <property type="entry name" value="Glyco_tran_28_C"/>
    <property type="match status" value="1"/>
</dbReference>
<dbReference type="Proteomes" id="UP000184000">
    <property type="component" value="Unassembled WGS sequence"/>
</dbReference>
<keyword evidence="2" id="KW-0808">Transferase</keyword>
<dbReference type="InterPro" id="IPR007235">
    <property type="entry name" value="Glyco_trans_28_C"/>
</dbReference>
<name>A0A1M5KM22_9GAMM</name>
<dbReference type="AlphaFoldDB" id="A0A1M5KM22"/>
<dbReference type="Gene3D" id="3.40.50.2000">
    <property type="entry name" value="Glycogen Phosphorylase B"/>
    <property type="match status" value="1"/>
</dbReference>
<evidence type="ECO:0000313" key="3">
    <source>
        <dbReference type="Proteomes" id="UP000184000"/>
    </source>
</evidence>
<dbReference type="SUPFAM" id="SSF53756">
    <property type="entry name" value="UDP-Glycosyltransferase/glycogen phosphorylase"/>
    <property type="match status" value="1"/>
</dbReference>
<dbReference type="GO" id="GO:0016758">
    <property type="term" value="F:hexosyltransferase activity"/>
    <property type="evidence" value="ECO:0007669"/>
    <property type="project" value="InterPro"/>
</dbReference>
<gene>
    <name evidence="2" type="ORF">SAMN02744645_0559</name>
</gene>
<reference evidence="2 3" key="1">
    <citation type="submission" date="2016-11" db="EMBL/GenBank/DDBJ databases">
        <authorList>
            <person name="Jaros S."/>
            <person name="Januszkiewicz K."/>
            <person name="Wedrychowicz H."/>
        </authorList>
    </citation>
    <scope>NUCLEOTIDE SEQUENCE [LARGE SCALE GENOMIC DNA]</scope>
    <source>
        <strain evidence="2 3">DSM 18231</strain>
    </source>
</reference>
<organism evidence="2 3">
    <name type="scientific">Stutzerimonas xanthomarina DSM 18231</name>
    <dbReference type="NCBI Taxonomy" id="1403346"/>
    <lineage>
        <taxon>Bacteria</taxon>
        <taxon>Pseudomonadati</taxon>
        <taxon>Pseudomonadota</taxon>
        <taxon>Gammaproteobacteria</taxon>
        <taxon>Pseudomonadales</taxon>
        <taxon>Pseudomonadaceae</taxon>
        <taxon>Stutzerimonas</taxon>
    </lineage>
</organism>
<feature type="domain" description="Glycosyl transferase family 28 C-terminal" evidence="1">
    <location>
        <begin position="274"/>
        <end position="364"/>
    </location>
</feature>
<proteinExistence type="predicted"/>
<accession>A0A1M5KM22</accession>
<dbReference type="PANTHER" id="PTHR21015">
    <property type="entry name" value="UDP-N-ACETYLGLUCOSAMINE--N-ACETYLMURAMYL-(PENTAPEPTIDE) PYROPHOSPHORYL-UNDECAPRENOL N-ACETYLGLUCOSAMINE TRANSFERASE 1"/>
    <property type="match status" value="1"/>
</dbReference>
<dbReference type="EMBL" id="FQXA01000001">
    <property type="protein sequence ID" value="SHG53827.1"/>
    <property type="molecule type" value="Genomic_DNA"/>
</dbReference>
<dbReference type="PANTHER" id="PTHR21015:SF22">
    <property type="entry name" value="GLYCOSYLTRANSFERASE"/>
    <property type="match status" value="1"/>
</dbReference>
<evidence type="ECO:0000259" key="1">
    <source>
        <dbReference type="Pfam" id="PF04101"/>
    </source>
</evidence>